<dbReference type="Proteomes" id="UP000199514">
    <property type="component" value="Unassembled WGS sequence"/>
</dbReference>
<dbReference type="EMBL" id="FOLE01000008">
    <property type="protein sequence ID" value="SFC71301.1"/>
    <property type="molecule type" value="Genomic_DNA"/>
</dbReference>
<protein>
    <recommendedName>
        <fullName evidence="1">PLD phosphodiesterase domain-containing protein</fullName>
    </recommendedName>
</protein>
<keyword evidence="3" id="KW-1185">Reference proteome</keyword>
<proteinExistence type="predicted"/>
<evidence type="ECO:0000259" key="1">
    <source>
        <dbReference type="PROSITE" id="PS50035"/>
    </source>
</evidence>
<dbReference type="AlphaFoldDB" id="A0A1I1LE70"/>
<name>A0A1I1LE70_9BACT</name>
<feature type="domain" description="PLD phosphodiesterase" evidence="1">
    <location>
        <begin position="138"/>
        <end position="163"/>
    </location>
</feature>
<gene>
    <name evidence="2" type="ORF">SAMN05421780_108191</name>
</gene>
<reference evidence="2 3" key="1">
    <citation type="submission" date="2016-10" db="EMBL/GenBank/DDBJ databases">
        <authorList>
            <person name="de Groot N.N."/>
        </authorList>
    </citation>
    <scope>NUCLEOTIDE SEQUENCE [LARGE SCALE GENOMIC DNA]</scope>
    <source>
        <strain evidence="2 3">DSM 6793</strain>
    </source>
</reference>
<dbReference type="InterPro" id="IPR001736">
    <property type="entry name" value="PLipase_D/transphosphatidylase"/>
</dbReference>
<dbReference type="PROSITE" id="PS50035">
    <property type="entry name" value="PLD"/>
    <property type="match status" value="1"/>
</dbReference>
<dbReference type="RefSeq" id="WP_091514277.1">
    <property type="nucleotide sequence ID" value="NZ_FOLE01000008.1"/>
</dbReference>
<dbReference type="CDD" id="cd00138">
    <property type="entry name" value="PLDc_SF"/>
    <property type="match status" value="1"/>
</dbReference>
<accession>A0A1I1LE70</accession>
<evidence type="ECO:0000313" key="3">
    <source>
        <dbReference type="Proteomes" id="UP000199514"/>
    </source>
</evidence>
<dbReference type="GO" id="GO:0003824">
    <property type="term" value="F:catalytic activity"/>
    <property type="evidence" value="ECO:0007669"/>
    <property type="project" value="InterPro"/>
</dbReference>
<dbReference type="OrthoDB" id="961652at2"/>
<dbReference type="STRING" id="927664.SAMN05421780_108191"/>
<dbReference type="GO" id="GO:0006793">
    <property type="term" value="P:phosphorus metabolic process"/>
    <property type="evidence" value="ECO:0007669"/>
    <property type="project" value="UniProtKB-ARBA"/>
</dbReference>
<sequence length="190" mass="21119">MLFSLDKTTESPASQPTASAYLLGQLSDIQAIEGNSIKQLREVIGQLAQNTIITFATHGQWSSHELLKHILQQTGPASVAMTTWAVTEDPLRSIHNLIEQGQITAFDCVFDYRTEKRKPEAWQFAQAVATRLKQTHCHAKILVIQNAQWGVAVVSSANFTNNPRLEAGTIFTLPAVADFYKQVIENEINK</sequence>
<evidence type="ECO:0000313" key="2">
    <source>
        <dbReference type="EMBL" id="SFC71301.1"/>
    </source>
</evidence>
<organism evidence="2 3">
    <name type="scientific">Flexibacter flexilis DSM 6793</name>
    <dbReference type="NCBI Taxonomy" id="927664"/>
    <lineage>
        <taxon>Bacteria</taxon>
        <taxon>Pseudomonadati</taxon>
        <taxon>Bacteroidota</taxon>
        <taxon>Cytophagia</taxon>
        <taxon>Cytophagales</taxon>
        <taxon>Flexibacteraceae</taxon>
        <taxon>Flexibacter</taxon>
    </lineage>
</organism>